<proteinExistence type="predicted"/>
<evidence type="ECO:0000313" key="1">
    <source>
        <dbReference type="Proteomes" id="UP000887563"/>
    </source>
</evidence>
<dbReference type="SUPFAM" id="SSF48619">
    <property type="entry name" value="Phospholipase A2, PLA2"/>
    <property type="match status" value="1"/>
</dbReference>
<dbReference type="Gene3D" id="1.20.90.10">
    <property type="entry name" value="Phospholipase A2 domain"/>
    <property type="match status" value="1"/>
</dbReference>
<dbReference type="InterPro" id="IPR036444">
    <property type="entry name" value="PLipase_A2_dom_sf"/>
</dbReference>
<accession>A0A914M9Y3</accession>
<sequence length="150" mass="16688">MWFIKNDPAPCLNDYPGLFTLKMDMLLGKMDEFSNKLRNVAVGLIKKETIVKLTTAKSLTSTKHPQTTRPPQTVLSVTQPTTDSVTLLTTKHVTTKSTTTKPECQFKANPREYNGYGCFCGAGNSGEARDEIDKDHYFCATMFGLSQNVQ</sequence>
<dbReference type="GO" id="GO:0004623">
    <property type="term" value="F:phospholipase A2 activity"/>
    <property type="evidence" value="ECO:0007669"/>
    <property type="project" value="InterPro"/>
</dbReference>
<protein>
    <submittedName>
        <fullName evidence="2">Phospholipase A(2)</fullName>
    </submittedName>
</protein>
<dbReference type="Proteomes" id="UP000887563">
    <property type="component" value="Unplaced"/>
</dbReference>
<dbReference type="AlphaFoldDB" id="A0A914M9Y3"/>
<evidence type="ECO:0000313" key="2">
    <source>
        <dbReference type="WBParaSite" id="Minc3s01505g24337"/>
    </source>
</evidence>
<dbReference type="GO" id="GO:0050482">
    <property type="term" value="P:arachidonate secretion"/>
    <property type="evidence" value="ECO:0007669"/>
    <property type="project" value="InterPro"/>
</dbReference>
<dbReference type="WBParaSite" id="Minc3s01505g24337">
    <property type="protein sequence ID" value="Minc3s01505g24337"/>
    <property type="gene ID" value="Minc3s01505g24337"/>
</dbReference>
<keyword evidence="1" id="KW-1185">Reference proteome</keyword>
<reference evidence="2" key="1">
    <citation type="submission" date="2022-11" db="UniProtKB">
        <authorList>
            <consortium name="WormBaseParasite"/>
        </authorList>
    </citation>
    <scope>IDENTIFICATION</scope>
</reference>
<dbReference type="GO" id="GO:0006644">
    <property type="term" value="P:phospholipid metabolic process"/>
    <property type="evidence" value="ECO:0007669"/>
    <property type="project" value="InterPro"/>
</dbReference>
<name>A0A914M9Y3_MELIC</name>
<organism evidence="1 2">
    <name type="scientific">Meloidogyne incognita</name>
    <name type="common">Southern root-knot nematode worm</name>
    <name type="synonym">Oxyuris incognita</name>
    <dbReference type="NCBI Taxonomy" id="6306"/>
    <lineage>
        <taxon>Eukaryota</taxon>
        <taxon>Metazoa</taxon>
        <taxon>Ecdysozoa</taxon>
        <taxon>Nematoda</taxon>
        <taxon>Chromadorea</taxon>
        <taxon>Rhabditida</taxon>
        <taxon>Tylenchina</taxon>
        <taxon>Tylenchomorpha</taxon>
        <taxon>Tylenchoidea</taxon>
        <taxon>Meloidogynidae</taxon>
        <taxon>Meloidogyninae</taxon>
        <taxon>Meloidogyne</taxon>
        <taxon>Meloidogyne incognita group</taxon>
    </lineage>
</organism>